<gene>
    <name evidence="1" type="ORF">NCTC10283_01400</name>
</gene>
<name>A0A376BNL5_9NEIS</name>
<protein>
    <submittedName>
        <fullName evidence="1">Uncharacterized protein</fullName>
    </submittedName>
</protein>
<dbReference type="AlphaFoldDB" id="A0A376BNL5"/>
<dbReference type="Proteomes" id="UP000254209">
    <property type="component" value="Unassembled WGS sequence"/>
</dbReference>
<reference evidence="1 2" key="1">
    <citation type="submission" date="2018-06" db="EMBL/GenBank/DDBJ databases">
        <authorList>
            <consortium name="Pathogen Informatics"/>
            <person name="Doyle S."/>
        </authorList>
    </citation>
    <scope>NUCLEOTIDE SEQUENCE [LARGE SCALE GENOMIC DNA]</scope>
    <source>
        <strain evidence="1 2">NCTC10283</strain>
    </source>
</reference>
<evidence type="ECO:0000313" key="1">
    <source>
        <dbReference type="EMBL" id="SSY71258.1"/>
    </source>
</evidence>
<organism evidence="1 2">
    <name type="scientific">Alysiella crassa</name>
    <dbReference type="NCBI Taxonomy" id="153491"/>
    <lineage>
        <taxon>Bacteria</taxon>
        <taxon>Pseudomonadati</taxon>
        <taxon>Pseudomonadota</taxon>
        <taxon>Betaproteobacteria</taxon>
        <taxon>Neisseriales</taxon>
        <taxon>Neisseriaceae</taxon>
        <taxon>Alysiella</taxon>
    </lineage>
</organism>
<sequence>MIAAFVVLTERLLFLTELIFYGRDYPFVYPFSVSHTRFF</sequence>
<proteinExistence type="predicted"/>
<evidence type="ECO:0000313" key="2">
    <source>
        <dbReference type="Proteomes" id="UP000254209"/>
    </source>
</evidence>
<accession>A0A376BNL5</accession>
<keyword evidence="2" id="KW-1185">Reference proteome</keyword>
<dbReference type="EMBL" id="UFSO01000002">
    <property type="protein sequence ID" value="SSY71258.1"/>
    <property type="molecule type" value="Genomic_DNA"/>
</dbReference>